<comment type="caution">
    <text evidence="3">The sequence shown here is derived from an EMBL/GenBank/DDBJ whole genome shotgun (WGS) entry which is preliminary data.</text>
</comment>
<accession>A0AB34G0H3</accession>
<keyword evidence="4" id="KW-1185">Reference proteome</keyword>
<proteinExistence type="predicted"/>
<organism evidence="3 4">
    <name type="scientific">Purpureocillium lavendulum</name>
    <dbReference type="NCBI Taxonomy" id="1247861"/>
    <lineage>
        <taxon>Eukaryota</taxon>
        <taxon>Fungi</taxon>
        <taxon>Dikarya</taxon>
        <taxon>Ascomycota</taxon>
        <taxon>Pezizomycotina</taxon>
        <taxon>Sordariomycetes</taxon>
        <taxon>Hypocreomycetidae</taxon>
        <taxon>Hypocreales</taxon>
        <taxon>Ophiocordycipitaceae</taxon>
        <taxon>Purpureocillium</taxon>
    </lineage>
</organism>
<dbReference type="InterPro" id="IPR050266">
    <property type="entry name" value="AB_hydrolase_sf"/>
</dbReference>
<dbReference type="InterPro" id="IPR029058">
    <property type="entry name" value="AB_hydrolase_fold"/>
</dbReference>
<dbReference type="Gene3D" id="3.40.50.1820">
    <property type="entry name" value="alpha/beta hydrolase"/>
    <property type="match status" value="1"/>
</dbReference>
<dbReference type="Gene3D" id="2.130.10.10">
    <property type="entry name" value="YVTN repeat-like/Quinoprotein amine dehydrogenase"/>
    <property type="match status" value="1"/>
</dbReference>
<feature type="domain" description="AB hydrolase-1" evidence="2">
    <location>
        <begin position="512"/>
        <end position="702"/>
    </location>
</feature>
<protein>
    <submittedName>
        <fullName evidence="3">WD40 repeat-like-containing domain</fullName>
    </submittedName>
</protein>
<dbReference type="SUPFAM" id="SSF53474">
    <property type="entry name" value="alpha/beta-Hydrolases"/>
    <property type="match status" value="1"/>
</dbReference>
<dbReference type="Pfam" id="PF12697">
    <property type="entry name" value="Abhydrolase_6"/>
    <property type="match status" value="1"/>
</dbReference>
<evidence type="ECO:0000256" key="1">
    <source>
        <dbReference type="SAM" id="MobiDB-lite"/>
    </source>
</evidence>
<dbReference type="PANTHER" id="PTHR43798:SF33">
    <property type="entry name" value="HYDROLASE, PUTATIVE (AFU_ORTHOLOGUE AFUA_2G14860)-RELATED"/>
    <property type="match status" value="1"/>
</dbReference>
<evidence type="ECO:0000259" key="2">
    <source>
        <dbReference type="Pfam" id="PF12697"/>
    </source>
</evidence>
<dbReference type="InterPro" id="IPR036322">
    <property type="entry name" value="WD40_repeat_dom_sf"/>
</dbReference>
<dbReference type="InterPro" id="IPR015943">
    <property type="entry name" value="WD40/YVTN_repeat-like_dom_sf"/>
</dbReference>
<dbReference type="SUPFAM" id="SSF50978">
    <property type="entry name" value="WD40 repeat-like"/>
    <property type="match status" value="1"/>
</dbReference>
<reference evidence="3" key="1">
    <citation type="submission" date="2023-01" db="EMBL/GenBank/DDBJ databases">
        <title>The growth and conidiation of Purpureocillium lavendulum are regulated by nitrogen source and histone H3K14 acetylation.</title>
        <authorList>
            <person name="Tang P."/>
            <person name="Han J."/>
            <person name="Zhang C."/>
            <person name="Tang P."/>
            <person name="Qi F."/>
            <person name="Zhang K."/>
            <person name="Liang L."/>
        </authorList>
    </citation>
    <scope>NUCLEOTIDE SEQUENCE</scope>
    <source>
        <strain evidence="3">YMF1.00683</strain>
    </source>
</reference>
<dbReference type="PANTHER" id="PTHR43798">
    <property type="entry name" value="MONOACYLGLYCEROL LIPASE"/>
    <property type="match status" value="1"/>
</dbReference>
<dbReference type="AlphaFoldDB" id="A0AB34G0H3"/>
<name>A0AB34G0H3_9HYPO</name>
<dbReference type="EMBL" id="JAQHRD010000002">
    <property type="protein sequence ID" value="KAJ6445168.1"/>
    <property type="molecule type" value="Genomic_DNA"/>
</dbReference>
<sequence>MYRTSSTAGDQPQHYSQEPRSYSQEFVAMPVSPHGSEVSEGVNIQHLPSTHQATPPDTPQRETNGKGAFARLIVRECGPTLSYISDTPQAVASPVVRRRTNPEVKPSKASIASSTSFDLGFNKQLVSDDKRINNSIFYLDVSPGSKVLASKHGNNILKIWGIENGTLESSIKFTSYTEAHSRSRDYLIRSHAILSEASNLIAVASRFGRTIEIWNWGKKKCLQTLDDADRWTAASTEAYGGHGGCSPLAVYRADDSRIDLFTATQEKKPFAKQRSIDLKQANLPFVPQYPELALSATSPLLVAAAGPRPPRAGHPPPEKETLLVAWDTNTDGYGSNKPFRVARPWQHEEISTAIPCDLCAYGSVVVSIWIPASFRAMAVPPSRGGTGYNLVPVKVPSRYVLVWDISANSTHTFAIPNCTACVSPDCRYVAYCHASGTGIGARGCLCVLDVMDGREVWCWPDKDALAIDSGPKPGFEQFNDLSLVTELAFSPDGRCLIIADRNGRMSVYNSIGPDDALAYSVTQLADDVECVIRTLQLRPFILVGHSMGAKVSQVVAGRKAIEGLLGLVLVSPAPPSPLTLPPEMREEQRHAYDNPESAEFVTRNVLTASPLQQAVVDHIVADMIKGNEYAKSAWPAYGMNSNIVSDAMRIDVPTLVVGASKDIVEPIARIQTELCTVIRHAELDIVDGSGHLIPIEAPDKLALIILSVNDHGATIKSTHQQLISMATYLRSYR</sequence>
<feature type="compositionally biased region" description="Polar residues" evidence="1">
    <location>
        <begin position="1"/>
        <end position="24"/>
    </location>
</feature>
<evidence type="ECO:0000313" key="3">
    <source>
        <dbReference type="EMBL" id="KAJ6445168.1"/>
    </source>
</evidence>
<dbReference type="InterPro" id="IPR000073">
    <property type="entry name" value="AB_hydrolase_1"/>
</dbReference>
<feature type="region of interest" description="Disordered" evidence="1">
    <location>
        <begin position="1"/>
        <end position="39"/>
    </location>
</feature>
<gene>
    <name evidence="3" type="ORF">O9K51_03573</name>
</gene>
<dbReference type="GO" id="GO:0016020">
    <property type="term" value="C:membrane"/>
    <property type="evidence" value="ECO:0007669"/>
    <property type="project" value="TreeGrafter"/>
</dbReference>
<dbReference type="Proteomes" id="UP001163105">
    <property type="component" value="Unassembled WGS sequence"/>
</dbReference>
<evidence type="ECO:0000313" key="4">
    <source>
        <dbReference type="Proteomes" id="UP001163105"/>
    </source>
</evidence>